<name>A0A4D9E6B3_9SAUR</name>
<evidence type="ECO:0000313" key="3">
    <source>
        <dbReference type="Proteomes" id="UP000297703"/>
    </source>
</evidence>
<proteinExistence type="predicted"/>
<dbReference type="AlphaFoldDB" id="A0A4D9E6B3"/>
<feature type="chain" id="PRO_5020031060" evidence="1">
    <location>
        <begin position="28"/>
        <end position="153"/>
    </location>
</feature>
<dbReference type="GO" id="GO:0008233">
    <property type="term" value="F:peptidase activity"/>
    <property type="evidence" value="ECO:0007669"/>
    <property type="project" value="UniProtKB-KW"/>
</dbReference>
<keyword evidence="1" id="KW-0732">Signal</keyword>
<dbReference type="Proteomes" id="UP000297703">
    <property type="component" value="Unassembled WGS sequence"/>
</dbReference>
<reference evidence="2 3" key="1">
    <citation type="submission" date="2019-04" db="EMBL/GenBank/DDBJ databases">
        <title>Draft genome of the big-headed turtle Platysternon megacephalum.</title>
        <authorList>
            <person name="Gong S."/>
        </authorList>
    </citation>
    <scope>NUCLEOTIDE SEQUENCE [LARGE SCALE GENOMIC DNA]</scope>
    <source>
        <strain evidence="2">DO16091913</strain>
        <tissue evidence="2">Muscle</tissue>
    </source>
</reference>
<feature type="signal peptide" evidence="1">
    <location>
        <begin position="1"/>
        <end position="27"/>
    </location>
</feature>
<dbReference type="GO" id="GO:0006508">
    <property type="term" value="P:proteolysis"/>
    <property type="evidence" value="ECO:0007669"/>
    <property type="project" value="UniProtKB-KW"/>
</dbReference>
<keyword evidence="3" id="KW-1185">Reference proteome</keyword>
<keyword evidence="2" id="KW-0378">Hydrolase</keyword>
<keyword evidence="2" id="KW-0472">Membrane</keyword>
<keyword evidence="2" id="KW-0645">Protease</keyword>
<organism evidence="2 3">
    <name type="scientific">Platysternon megacephalum</name>
    <name type="common">big-headed turtle</name>
    <dbReference type="NCBI Taxonomy" id="55544"/>
    <lineage>
        <taxon>Eukaryota</taxon>
        <taxon>Metazoa</taxon>
        <taxon>Chordata</taxon>
        <taxon>Craniata</taxon>
        <taxon>Vertebrata</taxon>
        <taxon>Euteleostomi</taxon>
        <taxon>Archelosauria</taxon>
        <taxon>Testudinata</taxon>
        <taxon>Testudines</taxon>
        <taxon>Cryptodira</taxon>
        <taxon>Durocryptodira</taxon>
        <taxon>Testudinoidea</taxon>
        <taxon>Platysternidae</taxon>
        <taxon>Platysternon</taxon>
    </lineage>
</organism>
<comment type="caution">
    <text evidence="2">The sequence shown here is derived from an EMBL/GenBank/DDBJ whole genome shotgun (WGS) entry which is preliminary data.</text>
</comment>
<gene>
    <name evidence="2" type="ORF">DR999_PMT12185</name>
</gene>
<evidence type="ECO:0000256" key="1">
    <source>
        <dbReference type="SAM" id="SignalP"/>
    </source>
</evidence>
<accession>A0A4D9E6B3</accession>
<evidence type="ECO:0000313" key="2">
    <source>
        <dbReference type="EMBL" id="TFK05177.1"/>
    </source>
</evidence>
<dbReference type="EMBL" id="QXTE01000119">
    <property type="protein sequence ID" value="TFK05177.1"/>
    <property type="molecule type" value="Genomic_DNA"/>
</dbReference>
<reference evidence="2 3" key="2">
    <citation type="submission" date="2019-04" db="EMBL/GenBank/DDBJ databases">
        <title>The genome sequence of big-headed turtle.</title>
        <authorList>
            <person name="Gong S."/>
        </authorList>
    </citation>
    <scope>NUCLEOTIDE SEQUENCE [LARGE SCALE GENOMIC DNA]</scope>
    <source>
        <strain evidence="2">DO16091913</strain>
        <tissue evidence="2">Muscle</tissue>
    </source>
</reference>
<sequence>MSRGTTSVTSQALRLFLGMLPHLQANAQSSKTEGARARVKKLNFPTLRTAVQSKATNSAHCSCSASKGKPVKDLSVAQTPAQCCCPCTLQERLREIPPLCTAESLLAIMATINMLVQHRLGGKRSPACLTLKETLFIPHTLEKWFMNSFSRRK</sequence>
<keyword evidence="2" id="KW-0812">Transmembrane</keyword>
<protein>
    <submittedName>
        <fullName evidence="2">Transmembrane protease serine 11E-like</fullName>
    </submittedName>
</protein>